<dbReference type="AlphaFoldDB" id="A0A2N5N4Q3"/>
<gene>
    <name evidence="7" type="ORF">B8V81_3723</name>
</gene>
<sequence length="131" mass="14083">MKDGLAVPLAAVIGSIVSFAFGIWHESLTLLLVCMAVDYITGISASLKERRGLSSIVGSWGLARKGLTLLIILIAHRIDELLGGGSAVMGAAIYFYIGNELLSIVENCGRIGLPLPEKLRSAIEIFRRKDE</sequence>
<evidence type="ECO:0000256" key="2">
    <source>
        <dbReference type="ARBA" id="ARBA00022692"/>
    </source>
</evidence>
<evidence type="ECO:0000313" key="7">
    <source>
        <dbReference type="EMBL" id="PLT45292.1"/>
    </source>
</evidence>
<organism evidence="7 8">
    <name type="scientific">Paenibacillus pasadenensis</name>
    <dbReference type="NCBI Taxonomy" id="217090"/>
    <lineage>
        <taxon>Bacteria</taxon>
        <taxon>Bacillati</taxon>
        <taxon>Bacillota</taxon>
        <taxon>Bacilli</taxon>
        <taxon>Bacillales</taxon>
        <taxon>Paenibacillaceae</taxon>
        <taxon>Paenibacillus</taxon>
    </lineage>
</organism>
<dbReference type="Proteomes" id="UP000234789">
    <property type="component" value="Unassembled WGS sequence"/>
</dbReference>
<dbReference type="OrthoDB" id="88184at2"/>
<dbReference type="NCBIfam" id="TIGR01593">
    <property type="entry name" value="holin_tox_secr"/>
    <property type="match status" value="1"/>
</dbReference>
<protein>
    <submittedName>
        <fullName evidence="7">Holin</fullName>
    </submittedName>
</protein>
<feature type="transmembrane region" description="Helical" evidence="6">
    <location>
        <begin position="67"/>
        <end position="97"/>
    </location>
</feature>
<dbReference type="RefSeq" id="WP_028599467.1">
    <property type="nucleotide sequence ID" value="NZ_BIMM01000110.1"/>
</dbReference>
<feature type="transmembrane region" description="Helical" evidence="6">
    <location>
        <begin position="30"/>
        <end position="47"/>
    </location>
</feature>
<proteinExistence type="inferred from homology"/>
<evidence type="ECO:0000256" key="4">
    <source>
        <dbReference type="ARBA" id="ARBA00023136"/>
    </source>
</evidence>
<reference evidence="7 8" key="1">
    <citation type="submission" date="2017-05" db="EMBL/GenBank/DDBJ databases">
        <title>Functional genome analysis of Paenibacillus pasadenensis strain R16: insights on endophytic life style and antifungal activity.</title>
        <authorList>
            <person name="Passera A."/>
            <person name="Marcolungo L."/>
            <person name="Casati P."/>
            <person name="Brasca M."/>
            <person name="Quaglino F."/>
            <person name="Delledonne M."/>
        </authorList>
    </citation>
    <scope>NUCLEOTIDE SEQUENCE [LARGE SCALE GENOMIC DNA]</scope>
    <source>
        <strain evidence="7 8">R16</strain>
    </source>
</reference>
<evidence type="ECO:0000256" key="6">
    <source>
        <dbReference type="SAM" id="Phobius"/>
    </source>
</evidence>
<keyword evidence="8" id="KW-1185">Reference proteome</keyword>
<feature type="transmembrane region" description="Helical" evidence="6">
    <location>
        <begin position="5"/>
        <end position="24"/>
    </location>
</feature>
<accession>A0A2N5N4Q3</accession>
<keyword evidence="4 6" id="KW-0472">Membrane</keyword>
<comment type="subcellular location">
    <subcellularLocation>
        <location evidence="1">Membrane</location>
        <topology evidence="1">Multi-pass membrane protein</topology>
    </subcellularLocation>
</comment>
<keyword evidence="3 6" id="KW-1133">Transmembrane helix</keyword>
<dbReference type="EMBL" id="NFEZ01000004">
    <property type="protein sequence ID" value="PLT45292.1"/>
    <property type="molecule type" value="Genomic_DNA"/>
</dbReference>
<evidence type="ECO:0000256" key="1">
    <source>
        <dbReference type="ARBA" id="ARBA00004141"/>
    </source>
</evidence>
<dbReference type="InterPro" id="IPR006480">
    <property type="entry name" value="Phage_holin_4_1"/>
</dbReference>
<dbReference type="GO" id="GO:0016020">
    <property type="term" value="C:membrane"/>
    <property type="evidence" value="ECO:0007669"/>
    <property type="project" value="UniProtKB-SubCell"/>
</dbReference>
<evidence type="ECO:0000256" key="5">
    <source>
        <dbReference type="ARBA" id="ARBA00023600"/>
    </source>
</evidence>
<comment type="caution">
    <text evidence="7">The sequence shown here is derived from an EMBL/GenBank/DDBJ whole genome shotgun (WGS) entry which is preliminary data.</text>
</comment>
<comment type="similarity">
    <text evidence="5">Belongs to the bacteriophage holin family. Cp-1 holin subfamily.</text>
</comment>
<name>A0A2N5N4Q3_9BACL</name>
<keyword evidence="2 6" id="KW-0812">Transmembrane</keyword>
<dbReference type="Pfam" id="PF05105">
    <property type="entry name" value="Phage_holin_4_1"/>
    <property type="match status" value="1"/>
</dbReference>
<evidence type="ECO:0000313" key="8">
    <source>
        <dbReference type="Proteomes" id="UP000234789"/>
    </source>
</evidence>
<evidence type="ECO:0000256" key="3">
    <source>
        <dbReference type="ARBA" id="ARBA00022989"/>
    </source>
</evidence>